<dbReference type="Pfam" id="PF03023">
    <property type="entry name" value="MurJ"/>
    <property type="match status" value="1"/>
</dbReference>
<feature type="region of interest" description="Disordered" evidence="8">
    <location>
        <begin position="1"/>
        <end position="33"/>
    </location>
</feature>
<keyword evidence="7 9" id="KW-0472">Membrane</keyword>
<organism evidence="10 11">
    <name type="scientific">Aciditerrimonas ferrireducens</name>
    <dbReference type="NCBI Taxonomy" id="667306"/>
    <lineage>
        <taxon>Bacteria</taxon>
        <taxon>Bacillati</taxon>
        <taxon>Actinomycetota</taxon>
        <taxon>Acidimicrobiia</taxon>
        <taxon>Acidimicrobiales</taxon>
        <taxon>Acidimicrobiaceae</taxon>
        <taxon>Aciditerrimonas</taxon>
    </lineage>
</organism>
<dbReference type="PANTHER" id="PTHR47019:SF1">
    <property type="entry name" value="LIPID II FLIPPASE MURJ"/>
    <property type="match status" value="1"/>
</dbReference>
<feature type="transmembrane region" description="Helical" evidence="9">
    <location>
        <begin position="524"/>
        <end position="547"/>
    </location>
</feature>
<evidence type="ECO:0000256" key="4">
    <source>
        <dbReference type="ARBA" id="ARBA00022960"/>
    </source>
</evidence>
<evidence type="ECO:0000256" key="3">
    <source>
        <dbReference type="ARBA" id="ARBA00022692"/>
    </source>
</evidence>
<keyword evidence="5" id="KW-0573">Peptidoglycan synthesis</keyword>
<protein>
    <submittedName>
        <fullName evidence="10">Lipid II flippase MurJ</fullName>
    </submittedName>
</protein>
<evidence type="ECO:0000313" key="10">
    <source>
        <dbReference type="EMBL" id="MFC0080604.1"/>
    </source>
</evidence>
<feature type="transmembrane region" description="Helical" evidence="9">
    <location>
        <begin position="432"/>
        <end position="451"/>
    </location>
</feature>
<keyword evidence="3 9" id="KW-0812">Transmembrane</keyword>
<evidence type="ECO:0000256" key="2">
    <source>
        <dbReference type="ARBA" id="ARBA00022475"/>
    </source>
</evidence>
<evidence type="ECO:0000256" key="7">
    <source>
        <dbReference type="ARBA" id="ARBA00023136"/>
    </source>
</evidence>
<feature type="transmembrane region" description="Helical" evidence="9">
    <location>
        <begin position="192"/>
        <end position="216"/>
    </location>
</feature>
<evidence type="ECO:0000256" key="6">
    <source>
        <dbReference type="ARBA" id="ARBA00022989"/>
    </source>
</evidence>
<dbReference type="PANTHER" id="PTHR47019">
    <property type="entry name" value="LIPID II FLIPPASE MURJ"/>
    <property type="match status" value="1"/>
</dbReference>
<comment type="subcellular location">
    <subcellularLocation>
        <location evidence="1">Cell membrane</location>
        <topology evidence="1">Multi-pass membrane protein</topology>
    </subcellularLocation>
</comment>
<dbReference type="PRINTS" id="PR01806">
    <property type="entry name" value="VIRFACTRMVIN"/>
</dbReference>
<keyword evidence="2" id="KW-1003">Cell membrane</keyword>
<dbReference type="InterPro" id="IPR051050">
    <property type="entry name" value="Lipid_II_flippase_MurJ/MviN"/>
</dbReference>
<feature type="transmembrane region" description="Helical" evidence="9">
    <location>
        <begin position="490"/>
        <end position="512"/>
    </location>
</feature>
<gene>
    <name evidence="10" type="ORF">ACFFRE_00335</name>
</gene>
<accession>A0ABV6BYU1</accession>
<feature type="transmembrane region" description="Helical" evidence="9">
    <location>
        <begin position="280"/>
        <end position="305"/>
    </location>
</feature>
<name>A0ABV6BYU1_9ACTN</name>
<reference evidence="10 11" key="1">
    <citation type="submission" date="2024-09" db="EMBL/GenBank/DDBJ databases">
        <authorList>
            <person name="Sun Q."/>
            <person name="Mori K."/>
        </authorList>
    </citation>
    <scope>NUCLEOTIDE SEQUENCE [LARGE SCALE GENOMIC DNA]</scope>
    <source>
        <strain evidence="10 11">JCM 15389</strain>
    </source>
</reference>
<evidence type="ECO:0000256" key="8">
    <source>
        <dbReference type="SAM" id="MobiDB-lite"/>
    </source>
</evidence>
<evidence type="ECO:0000256" key="1">
    <source>
        <dbReference type="ARBA" id="ARBA00004651"/>
    </source>
</evidence>
<sequence>MNDLPPPSDPGHQHGSERPAHRPAPGRTGPSRPSLARATGLMASGTLLSRLTGLLRTLATVYALGFGAVSGDYNLANTIPNMVTDLVLGGVLSATFVPVFVERLTSRLEDEAWEAISAVVSVAVLAIAVASVAFLAASPLIVSALTALQHGTATTADRRLSVDLLVLFVPQLACYGLIAVATAVLNARRHFAAPAFVPVVNNVVLIGVLVAFRQIVGPALVDRADAAQLLLHHQGWILLLGVGTTAGVALQAAALTPALWRARLRLRWRPALRHEAVATVVRLSGWTFGLVVANQLALAVVLALSEAIGPQAVSAYTYGWQFFQLPYGVVAVSIMTATAPELAEHWTLGDLSSFRRRLANGLQATLAVILPAAAALAVLARTGVAVLAHLTHQSGSSDTAQALAVLALGLPGFCTFQFAVRALQSMQDLRSAFWLYALENTLNIVLALALYRPLGVQGIAASIAAAYTVAAFASLARVRQLARGLGGRVLVGSTAQAVGVALAVALGAAVGVDLFGGNSGPILLARLLLGLALGSVAALAGLGLTRLGRRSGTASRRPTRPDGQPRRRGTATPAPEVLARVRLPSAVPPSPRPRRPRRPT</sequence>
<keyword evidence="4" id="KW-0133">Cell shape</keyword>
<comment type="caution">
    <text evidence="10">The sequence shown here is derived from an EMBL/GenBank/DDBJ whole genome shotgun (WGS) entry which is preliminary data.</text>
</comment>
<feature type="transmembrane region" description="Helical" evidence="9">
    <location>
        <begin position="457"/>
        <end position="478"/>
    </location>
</feature>
<feature type="transmembrane region" description="Helical" evidence="9">
    <location>
        <begin position="400"/>
        <end position="420"/>
    </location>
</feature>
<evidence type="ECO:0000256" key="9">
    <source>
        <dbReference type="SAM" id="Phobius"/>
    </source>
</evidence>
<feature type="transmembrane region" description="Helical" evidence="9">
    <location>
        <begin position="364"/>
        <end position="388"/>
    </location>
</feature>
<feature type="transmembrane region" description="Helical" evidence="9">
    <location>
        <begin position="47"/>
        <end position="70"/>
    </location>
</feature>
<dbReference type="EMBL" id="JBHLYQ010000001">
    <property type="protein sequence ID" value="MFC0080604.1"/>
    <property type="molecule type" value="Genomic_DNA"/>
</dbReference>
<dbReference type="InterPro" id="IPR004268">
    <property type="entry name" value="MurJ"/>
</dbReference>
<feature type="transmembrane region" description="Helical" evidence="9">
    <location>
        <begin position="164"/>
        <end position="185"/>
    </location>
</feature>
<dbReference type="Proteomes" id="UP001589788">
    <property type="component" value="Unassembled WGS sequence"/>
</dbReference>
<feature type="transmembrane region" description="Helical" evidence="9">
    <location>
        <begin position="113"/>
        <end position="144"/>
    </location>
</feature>
<proteinExistence type="predicted"/>
<evidence type="ECO:0000256" key="5">
    <source>
        <dbReference type="ARBA" id="ARBA00022984"/>
    </source>
</evidence>
<evidence type="ECO:0000313" key="11">
    <source>
        <dbReference type="Proteomes" id="UP001589788"/>
    </source>
</evidence>
<feature type="transmembrane region" description="Helical" evidence="9">
    <location>
        <begin position="82"/>
        <end position="101"/>
    </location>
</feature>
<keyword evidence="6 9" id="KW-1133">Transmembrane helix</keyword>
<feature type="region of interest" description="Disordered" evidence="8">
    <location>
        <begin position="549"/>
        <end position="600"/>
    </location>
</feature>
<feature type="transmembrane region" description="Helical" evidence="9">
    <location>
        <begin position="236"/>
        <end position="260"/>
    </location>
</feature>
<feature type="compositionally biased region" description="Basic and acidic residues" evidence="8">
    <location>
        <begin position="11"/>
        <end position="20"/>
    </location>
</feature>
<dbReference type="RefSeq" id="WP_377786980.1">
    <property type="nucleotide sequence ID" value="NZ_JBHLYQ010000001.1"/>
</dbReference>
<keyword evidence="11" id="KW-1185">Reference proteome</keyword>